<feature type="compositionally biased region" description="Basic and acidic residues" evidence="1">
    <location>
        <begin position="371"/>
        <end position="381"/>
    </location>
</feature>
<name>A0AAD7HQD9_9AGAR</name>
<feature type="compositionally biased region" description="Low complexity" evidence="1">
    <location>
        <begin position="195"/>
        <end position="209"/>
    </location>
</feature>
<reference evidence="2" key="1">
    <citation type="submission" date="2023-03" db="EMBL/GenBank/DDBJ databases">
        <title>Massive genome expansion in bonnet fungi (Mycena s.s.) driven by repeated elements and novel gene families across ecological guilds.</title>
        <authorList>
            <consortium name="Lawrence Berkeley National Laboratory"/>
            <person name="Harder C.B."/>
            <person name="Miyauchi S."/>
            <person name="Viragh M."/>
            <person name="Kuo A."/>
            <person name="Thoen E."/>
            <person name="Andreopoulos B."/>
            <person name="Lu D."/>
            <person name="Skrede I."/>
            <person name="Drula E."/>
            <person name="Henrissat B."/>
            <person name="Morin E."/>
            <person name="Kohler A."/>
            <person name="Barry K."/>
            <person name="LaButti K."/>
            <person name="Morin E."/>
            <person name="Salamov A."/>
            <person name="Lipzen A."/>
            <person name="Mereny Z."/>
            <person name="Hegedus B."/>
            <person name="Baldrian P."/>
            <person name="Stursova M."/>
            <person name="Weitz H."/>
            <person name="Taylor A."/>
            <person name="Grigoriev I.V."/>
            <person name="Nagy L.G."/>
            <person name="Martin F."/>
            <person name="Kauserud H."/>
        </authorList>
    </citation>
    <scope>NUCLEOTIDE SEQUENCE</scope>
    <source>
        <strain evidence="2">CBHHK188m</strain>
    </source>
</reference>
<protein>
    <submittedName>
        <fullName evidence="2">Uncharacterized protein</fullName>
    </submittedName>
</protein>
<evidence type="ECO:0000256" key="1">
    <source>
        <dbReference type="SAM" id="MobiDB-lite"/>
    </source>
</evidence>
<gene>
    <name evidence="2" type="ORF">DFH07DRAFT_783132</name>
</gene>
<sequence length="381" mass="41070">MNKAISQMILNTIRSPDFLVPAFPTLSPADWRSITVDSDNLPSGNAGPREVCHALGKGIFQFKFTLSLASELKGKPPGFAKSRLTRAQAIEACLDARSVENAGKVDGGLYTYIGKVWLIMKKDTLPPVAWLELFLTPLIRAGATTYILKLPSDLNGEPLLAPSGPPPVHPGSDFVVLRNLQRIQCTVHLPSQDFSGGASSPSGSTAPYSEGLSSPGSHLVRDSVRRFDQDYSPFAPDAQVKSAIDAELEALFNTYPAPDLTKFSPVAEIGSSKTASAKKEPSEVEIFDFIHREAFEDDVNTPFPQSKEHSLSSVAPIPPSGQKDLAVDPRNASKPSRRPLTPLNGDGQRTGPALINVKDLHSATVMNNSRNPDRSTKSFSD</sequence>
<keyword evidence="3" id="KW-1185">Reference proteome</keyword>
<evidence type="ECO:0000313" key="3">
    <source>
        <dbReference type="Proteomes" id="UP001215280"/>
    </source>
</evidence>
<evidence type="ECO:0000313" key="2">
    <source>
        <dbReference type="EMBL" id="KAJ7725008.1"/>
    </source>
</evidence>
<dbReference type="EMBL" id="JARJLG010000232">
    <property type="protein sequence ID" value="KAJ7725008.1"/>
    <property type="molecule type" value="Genomic_DNA"/>
</dbReference>
<accession>A0AAD7HQD9</accession>
<organism evidence="2 3">
    <name type="scientific">Mycena maculata</name>
    <dbReference type="NCBI Taxonomy" id="230809"/>
    <lineage>
        <taxon>Eukaryota</taxon>
        <taxon>Fungi</taxon>
        <taxon>Dikarya</taxon>
        <taxon>Basidiomycota</taxon>
        <taxon>Agaricomycotina</taxon>
        <taxon>Agaricomycetes</taxon>
        <taxon>Agaricomycetidae</taxon>
        <taxon>Agaricales</taxon>
        <taxon>Marasmiineae</taxon>
        <taxon>Mycenaceae</taxon>
        <taxon>Mycena</taxon>
    </lineage>
</organism>
<dbReference type="AlphaFoldDB" id="A0AAD7HQD9"/>
<comment type="caution">
    <text evidence="2">The sequence shown here is derived from an EMBL/GenBank/DDBJ whole genome shotgun (WGS) entry which is preliminary data.</text>
</comment>
<feature type="region of interest" description="Disordered" evidence="1">
    <location>
        <begin position="299"/>
        <end position="381"/>
    </location>
</feature>
<dbReference type="Proteomes" id="UP001215280">
    <property type="component" value="Unassembled WGS sequence"/>
</dbReference>
<proteinExistence type="predicted"/>
<feature type="region of interest" description="Disordered" evidence="1">
    <location>
        <begin position="191"/>
        <end position="216"/>
    </location>
</feature>